<feature type="compositionally biased region" description="Low complexity" evidence="1">
    <location>
        <begin position="1"/>
        <end position="13"/>
    </location>
</feature>
<feature type="compositionally biased region" description="Basic and acidic residues" evidence="1">
    <location>
        <begin position="17"/>
        <end position="33"/>
    </location>
</feature>
<sequence>MPLTPAAALPRTAGRQLTDEDAARDARETRSREEEWETDGGAATGRSGQDAEAGARNAAGPTGARGVTSPRAKRCATSPGADQEVTMKPAEALPSAGRAEVRIVAASPETARQVAEAIRRSFATTEQRSYPAGSDGGTRLHLTVDTTHPSHPARSWLAAGRTTGDNRPQADEI</sequence>
<evidence type="ECO:0000256" key="1">
    <source>
        <dbReference type="SAM" id="MobiDB-lite"/>
    </source>
</evidence>
<comment type="caution">
    <text evidence="2">The sequence shown here is derived from an EMBL/GenBank/DDBJ whole genome shotgun (WGS) entry which is preliminary data.</text>
</comment>
<dbReference type="Proteomes" id="UP000600080">
    <property type="component" value="Unassembled WGS sequence"/>
</dbReference>
<gene>
    <name evidence="2" type="ORF">GCM10012285_12840</name>
</gene>
<evidence type="ECO:0000313" key="3">
    <source>
        <dbReference type="Proteomes" id="UP000600080"/>
    </source>
</evidence>
<feature type="region of interest" description="Disordered" evidence="1">
    <location>
        <begin position="123"/>
        <end position="173"/>
    </location>
</feature>
<accession>A0ABQ2J501</accession>
<proteinExistence type="predicted"/>
<organism evidence="2 3">
    <name type="scientific">Streptomyces kronopolitis</name>
    <dbReference type="NCBI Taxonomy" id="1612435"/>
    <lineage>
        <taxon>Bacteria</taxon>
        <taxon>Bacillati</taxon>
        <taxon>Actinomycetota</taxon>
        <taxon>Actinomycetes</taxon>
        <taxon>Kitasatosporales</taxon>
        <taxon>Streptomycetaceae</taxon>
        <taxon>Streptomyces</taxon>
    </lineage>
</organism>
<reference evidence="3" key="1">
    <citation type="journal article" date="2019" name="Int. J. Syst. Evol. Microbiol.">
        <title>The Global Catalogue of Microorganisms (GCM) 10K type strain sequencing project: providing services to taxonomists for standard genome sequencing and annotation.</title>
        <authorList>
            <consortium name="The Broad Institute Genomics Platform"/>
            <consortium name="The Broad Institute Genome Sequencing Center for Infectious Disease"/>
            <person name="Wu L."/>
            <person name="Ma J."/>
        </authorList>
    </citation>
    <scope>NUCLEOTIDE SEQUENCE [LARGE SCALE GENOMIC DNA]</scope>
    <source>
        <strain evidence="3">CGMCC 4.7323</strain>
    </source>
</reference>
<keyword evidence="3" id="KW-1185">Reference proteome</keyword>
<evidence type="ECO:0000313" key="2">
    <source>
        <dbReference type="EMBL" id="GGN37747.1"/>
    </source>
</evidence>
<feature type="region of interest" description="Disordered" evidence="1">
    <location>
        <begin position="1"/>
        <end position="96"/>
    </location>
</feature>
<dbReference type="EMBL" id="BMND01000004">
    <property type="protein sequence ID" value="GGN37747.1"/>
    <property type="molecule type" value="Genomic_DNA"/>
</dbReference>
<protein>
    <submittedName>
        <fullName evidence="2">Uncharacterized protein</fullName>
    </submittedName>
</protein>
<name>A0ABQ2J501_9ACTN</name>